<reference evidence="1 2" key="1">
    <citation type="submission" date="2023-07" db="EMBL/GenBank/DDBJ databases">
        <title>Sequencing the genomes of 1000 actinobacteria strains.</title>
        <authorList>
            <person name="Klenk H.-P."/>
        </authorList>
    </citation>
    <scope>NUCLEOTIDE SEQUENCE [LARGE SCALE GENOMIC DNA]</scope>
    <source>
        <strain evidence="1 2">DSM 44388</strain>
    </source>
</reference>
<organism evidence="1 2">
    <name type="scientific">Kineosporia succinea</name>
    <dbReference type="NCBI Taxonomy" id="84632"/>
    <lineage>
        <taxon>Bacteria</taxon>
        <taxon>Bacillati</taxon>
        <taxon>Actinomycetota</taxon>
        <taxon>Actinomycetes</taxon>
        <taxon>Kineosporiales</taxon>
        <taxon>Kineosporiaceae</taxon>
        <taxon>Kineosporia</taxon>
    </lineage>
</organism>
<accession>A0ABT9P8H9</accession>
<dbReference type="RefSeq" id="WP_307245382.1">
    <property type="nucleotide sequence ID" value="NZ_JAUSQZ010000001.1"/>
</dbReference>
<evidence type="ECO:0000313" key="2">
    <source>
        <dbReference type="Proteomes" id="UP001235712"/>
    </source>
</evidence>
<evidence type="ECO:0000313" key="1">
    <source>
        <dbReference type="EMBL" id="MDP9828320.1"/>
    </source>
</evidence>
<gene>
    <name evidence="1" type="ORF">J2S57_004069</name>
</gene>
<proteinExistence type="predicted"/>
<name>A0ABT9P8H9_9ACTN</name>
<dbReference type="Proteomes" id="UP001235712">
    <property type="component" value="Unassembled WGS sequence"/>
</dbReference>
<protein>
    <submittedName>
        <fullName evidence="1">Uncharacterized protein</fullName>
    </submittedName>
</protein>
<dbReference type="EMBL" id="JAUSQZ010000001">
    <property type="protein sequence ID" value="MDP9828320.1"/>
    <property type="molecule type" value="Genomic_DNA"/>
</dbReference>
<keyword evidence="2" id="KW-1185">Reference proteome</keyword>
<sequence length="295" mass="33298">MNEGRIAVLAAGWAFRRPQLAARFQRLTGGDRSEAYLTSRVLTLPEASELVELGWTPADLHRLVRYERPRWLVPDPVAVTRDNPDPDAPERSWYPYDDRPDLPRRRDLAFEHVVTWARLRPSDQAWLAGITSIEVRWLGMPHVMETVEPYLTSPLDIDAGTVLLQGRRYVPYSLFEAAVTARGGLDGLRDEWIGEVLSGHWIHEVPEWETVGWISHPAQAPLLFSPASGGRDPSERWARWHPVASRAGADGIHPADWWAAGFSVEEALRAFERGRVPERSRLAAMAVVRGTAPRD</sequence>
<comment type="caution">
    <text evidence="1">The sequence shown here is derived from an EMBL/GenBank/DDBJ whole genome shotgun (WGS) entry which is preliminary data.</text>
</comment>